<evidence type="ECO:0000256" key="7">
    <source>
        <dbReference type="ARBA" id="ARBA00023080"/>
    </source>
</evidence>
<comment type="catalytic activity">
    <reaction evidence="8">
        <text>N(6)-methyl-AMP + H2O + H(+) = IMP + methylamine</text>
        <dbReference type="Rhea" id="RHEA:16001"/>
        <dbReference type="ChEBI" id="CHEBI:15377"/>
        <dbReference type="ChEBI" id="CHEBI:15378"/>
        <dbReference type="ChEBI" id="CHEBI:58053"/>
        <dbReference type="ChEBI" id="CHEBI:59338"/>
        <dbReference type="ChEBI" id="CHEBI:144842"/>
    </reaction>
    <physiologicalReaction direction="left-to-right" evidence="8">
        <dbReference type="Rhea" id="RHEA:16002"/>
    </physiologicalReaction>
</comment>
<dbReference type="PANTHER" id="PTHR11409">
    <property type="entry name" value="ADENOSINE DEAMINASE"/>
    <property type="match status" value="1"/>
</dbReference>
<dbReference type="GO" id="GO:0006154">
    <property type="term" value="P:adenosine catabolic process"/>
    <property type="evidence" value="ECO:0007669"/>
    <property type="project" value="TreeGrafter"/>
</dbReference>
<dbReference type="PANTHER" id="PTHR11409:SF42">
    <property type="entry name" value="ADENOSINE DEAMINASE-LIKE PROTEIN"/>
    <property type="match status" value="1"/>
</dbReference>
<dbReference type="SUPFAM" id="SSF51556">
    <property type="entry name" value="Metallo-dependent hydrolases"/>
    <property type="match status" value="1"/>
</dbReference>
<reference evidence="10" key="1">
    <citation type="submission" date="2021-08" db="EMBL/GenBank/DDBJ databases">
        <title>Global Aspergillus fumigatus from environmental and clinical sources.</title>
        <authorList>
            <person name="Barber A."/>
            <person name="Sae-Ong T."/>
        </authorList>
    </citation>
    <scope>NUCLEOTIDE SEQUENCE</scope>
    <source>
        <strain evidence="10">NRZ-2016-071</strain>
    </source>
</reference>
<dbReference type="EMBL" id="JAIBSC010000150">
    <property type="protein sequence ID" value="KAH1894641.1"/>
    <property type="molecule type" value="Genomic_DNA"/>
</dbReference>
<dbReference type="InterPro" id="IPR032466">
    <property type="entry name" value="Metal_Hydrolase"/>
</dbReference>
<dbReference type="Proteomes" id="UP000813423">
    <property type="component" value="Unassembled WGS sequence"/>
</dbReference>
<protein>
    <recommendedName>
        <fullName evidence="9">Adenosine deaminase domain-containing protein</fullName>
    </recommendedName>
</protein>
<evidence type="ECO:0000256" key="1">
    <source>
        <dbReference type="ARBA" id="ARBA00001947"/>
    </source>
</evidence>
<evidence type="ECO:0000259" key="9">
    <source>
        <dbReference type="Pfam" id="PF00962"/>
    </source>
</evidence>
<evidence type="ECO:0000256" key="8">
    <source>
        <dbReference type="ARBA" id="ARBA00048787"/>
    </source>
</evidence>
<evidence type="ECO:0000256" key="6">
    <source>
        <dbReference type="ARBA" id="ARBA00022833"/>
    </source>
</evidence>
<evidence type="ECO:0000313" key="11">
    <source>
        <dbReference type="Proteomes" id="UP000813423"/>
    </source>
</evidence>
<dbReference type="AlphaFoldDB" id="A0A229XR38"/>
<keyword evidence="5" id="KW-0378">Hydrolase</keyword>
<evidence type="ECO:0000256" key="5">
    <source>
        <dbReference type="ARBA" id="ARBA00022801"/>
    </source>
</evidence>
<dbReference type="GO" id="GO:0004000">
    <property type="term" value="F:adenosine deaminase activity"/>
    <property type="evidence" value="ECO:0007669"/>
    <property type="project" value="TreeGrafter"/>
</dbReference>
<evidence type="ECO:0000256" key="3">
    <source>
        <dbReference type="ARBA" id="ARBA00011245"/>
    </source>
</evidence>
<dbReference type="Pfam" id="PF00962">
    <property type="entry name" value="A_deaminase"/>
    <property type="match status" value="1"/>
</dbReference>
<dbReference type="GO" id="GO:0046103">
    <property type="term" value="P:inosine biosynthetic process"/>
    <property type="evidence" value="ECO:0007669"/>
    <property type="project" value="TreeGrafter"/>
</dbReference>
<sequence>MDVSKPVDAAFTKALPKVEVHAHLSGSISRQCLHEIWLKKKAQHPDFDVEDPLVVMPPGKVDYSLQTFFSVFSKSIYQLCNDLDSLAYATSSVLQDFLADGVRYLELRTIPRASPTLAFTRTEYLTTVLTTIETFLSAHSSQISVYLILAIDRGNDTAADALSIVDLAIAHRPRVVGVDICGNPTKGDVALYGPALAKAKAHGLGITVHFAETEASGSERELSTLLSFRPDRLGHVIHVSEDFKREIARRRLGLELCMSCNVHAEMIDGGFPAHHFGYWRHVDCPVVLCTDDMGFFCSPVSNEYLLAAEHFDLGRAELLALCRESVDVIFGGQAEKERMRGLLLDFEDTSTS</sequence>
<comment type="similarity">
    <text evidence="2">Belongs to the metallo-dependent hydrolases superfamily. Adenosine and AMP deaminases family.</text>
</comment>
<keyword evidence="7" id="KW-0546">Nucleotide metabolism</keyword>
<dbReference type="OMA" id="RPQFKPY"/>
<comment type="cofactor">
    <cofactor evidence="1">
        <name>Zn(2+)</name>
        <dbReference type="ChEBI" id="CHEBI:29105"/>
    </cofactor>
</comment>
<dbReference type="InterPro" id="IPR006330">
    <property type="entry name" value="Ado/ade_deaminase"/>
</dbReference>
<evidence type="ECO:0000256" key="4">
    <source>
        <dbReference type="ARBA" id="ARBA00022723"/>
    </source>
</evidence>
<proteinExistence type="inferred from homology"/>
<name>A0A229XR38_ASPFM</name>
<comment type="subunit">
    <text evidence="3">Monomer.</text>
</comment>
<feature type="domain" description="Adenosine deaminase" evidence="9">
    <location>
        <begin position="16"/>
        <end position="340"/>
    </location>
</feature>
<keyword evidence="4" id="KW-0479">Metal-binding</keyword>
<evidence type="ECO:0000313" key="10">
    <source>
        <dbReference type="EMBL" id="KAH1894641.1"/>
    </source>
</evidence>
<dbReference type="GO" id="GO:0046872">
    <property type="term" value="F:metal ion binding"/>
    <property type="evidence" value="ECO:0007669"/>
    <property type="project" value="UniProtKB-KW"/>
</dbReference>
<dbReference type="Gene3D" id="3.20.20.140">
    <property type="entry name" value="Metal-dependent hydrolases"/>
    <property type="match status" value="1"/>
</dbReference>
<keyword evidence="6" id="KW-0862">Zinc</keyword>
<gene>
    <name evidence="10" type="ORF">KXV57_002251</name>
</gene>
<evidence type="ECO:0000256" key="2">
    <source>
        <dbReference type="ARBA" id="ARBA00006676"/>
    </source>
</evidence>
<dbReference type="GO" id="GO:0009117">
    <property type="term" value="P:nucleotide metabolic process"/>
    <property type="evidence" value="ECO:0007669"/>
    <property type="project" value="UniProtKB-KW"/>
</dbReference>
<organism evidence="10 11">
    <name type="scientific">Aspergillus fumigatus</name>
    <name type="common">Neosartorya fumigata</name>
    <dbReference type="NCBI Taxonomy" id="746128"/>
    <lineage>
        <taxon>Eukaryota</taxon>
        <taxon>Fungi</taxon>
        <taxon>Dikarya</taxon>
        <taxon>Ascomycota</taxon>
        <taxon>Pezizomycotina</taxon>
        <taxon>Eurotiomycetes</taxon>
        <taxon>Eurotiomycetidae</taxon>
        <taxon>Eurotiales</taxon>
        <taxon>Aspergillaceae</taxon>
        <taxon>Aspergillus</taxon>
        <taxon>Aspergillus subgen. Fumigati</taxon>
    </lineage>
</organism>
<dbReference type="FunFam" id="3.20.20.140:FF:000033">
    <property type="entry name" value="Adenosine deaminase-like protein"/>
    <property type="match status" value="1"/>
</dbReference>
<accession>A0A229XR38</accession>
<comment type="caution">
    <text evidence="10">The sequence shown here is derived from an EMBL/GenBank/DDBJ whole genome shotgun (WGS) entry which is preliminary data.</text>
</comment>
<dbReference type="InterPro" id="IPR001365">
    <property type="entry name" value="A_deaminase_dom"/>
</dbReference>